<evidence type="ECO:0000313" key="3">
    <source>
        <dbReference type="Proteomes" id="UP000015346"/>
    </source>
</evidence>
<dbReference type="Proteomes" id="UP000015346">
    <property type="component" value="Unassembled WGS sequence"/>
</dbReference>
<evidence type="ECO:0000313" key="2">
    <source>
        <dbReference type="EMBL" id="EPX82882.1"/>
    </source>
</evidence>
<dbReference type="RefSeq" id="WP_021099164.1">
    <property type="nucleotide sequence ID" value="NZ_KE557324.1"/>
</dbReference>
<keyword evidence="3" id="KW-1185">Reference proteome</keyword>
<dbReference type="EMBL" id="AOLV01000038">
    <property type="protein sequence ID" value="EPX82882.1"/>
    <property type="molecule type" value="Genomic_DNA"/>
</dbReference>
<evidence type="ECO:0000256" key="1">
    <source>
        <dbReference type="SAM" id="MobiDB-lite"/>
    </source>
</evidence>
<reference evidence="2 3" key="1">
    <citation type="journal article" date="2013" name="Stand. Genomic Sci.">
        <title>Genome sequence of the reddish-pigmented Rubellimicrobium thermophilum type strain (DSM 16684(T)), a member of the Roseobacter clade.</title>
        <authorList>
            <person name="Fiebig A."/>
            <person name="Riedel T."/>
            <person name="Gronow S."/>
            <person name="Petersen J."/>
            <person name="Klenk H.P."/>
            <person name="Goker M."/>
        </authorList>
    </citation>
    <scope>NUCLEOTIDE SEQUENCE [LARGE SCALE GENOMIC DNA]</scope>
    <source>
        <strain evidence="2 3">DSM 16684</strain>
    </source>
</reference>
<dbReference type="HOGENOM" id="CLU_2635861_0_0_5"/>
<dbReference type="AlphaFoldDB" id="S9QTC2"/>
<feature type="region of interest" description="Disordered" evidence="1">
    <location>
        <begin position="1"/>
        <end position="77"/>
    </location>
</feature>
<sequence length="77" mass="7896">MMDRPESGAGRSRRAEARAAARAEARAGMRGPGGSGLQDFVTAGSRSVTEHLVDGPDEIAPTDGAPAGRPARRPAAR</sequence>
<name>S9QTC2_9RHOB</name>
<feature type="compositionally biased region" description="Basic and acidic residues" evidence="1">
    <location>
        <begin position="13"/>
        <end position="27"/>
    </location>
</feature>
<accession>S9QTC2</accession>
<dbReference type="STRING" id="1123069.ruthe_03107"/>
<proteinExistence type="predicted"/>
<comment type="caution">
    <text evidence="2">The sequence shown here is derived from an EMBL/GenBank/DDBJ whole genome shotgun (WGS) entry which is preliminary data.</text>
</comment>
<protein>
    <submittedName>
        <fullName evidence="2">Uncharacterized protein</fullName>
    </submittedName>
</protein>
<organism evidence="2 3">
    <name type="scientific">Rubellimicrobium thermophilum DSM 16684</name>
    <dbReference type="NCBI Taxonomy" id="1123069"/>
    <lineage>
        <taxon>Bacteria</taxon>
        <taxon>Pseudomonadati</taxon>
        <taxon>Pseudomonadota</taxon>
        <taxon>Alphaproteobacteria</taxon>
        <taxon>Rhodobacterales</taxon>
        <taxon>Roseobacteraceae</taxon>
        <taxon>Rubellimicrobium</taxon>
    </lineage>
</organism>
<gene>
    <name evidence="2" type="ORF">ruthe_03107</name>
</gene>